<keyword evidence="2" id="KW-1185">Reference proteome</keyword>
<dbReference type="SUPFAM" id="SSF52540">
    <property type="entry name" value="P-loop containing nucleoside triphosphate hydrolases"/>
    <property type="match status" value="1"/>
</dbReference>
<comment type="caution">
    <text evidence="1">The sequence shown here is derived from an EMBL/GenBank/DDBJ whole genome shotgun (WGS) entry which is preliminary data.</text>
</comment>
<evidence type="ECO:0000313" key="1">
    <source>
        <dbReference type="EMBL" id="OAD22422.1"/>
    </source>
</evidence>
<proteinExistence type="predicted"/>
<sequence length="157" mass="18750">MSQIQSPPNWVIKPTVPEEIYTDRQEFLDYLYQAALKAKTRRTSSTVLLGPRRMGKTEIFKRVVNRLFFEQDHRDPQAVVPVYYSFPDTFENRWDFALKYVENFIRWYVAFRFREPSMLSEETVNRDQLIAFIQQKMSLIGELEPSVNFINSLLQKL</sequence>
<dbReference type="InterPro" id="IPR027417">
    <property type="entry name" value="P-loop_NTPase"/>
</dbReference>
<protein>
    <recommendedName>
        <fullName evidence="3">ATPase domain protein, prokaryote domain protein</fullName>
    </recommendedName>
</protein>
<dbReference type="EMBL" id="LUTY01000955">
    <property type="protein sequence ID" value="OAD22422.1"/>
    <property type="molecule type" value="Genomic_DNA"/>
</dbReference>
<accession>A0A176S2U3</accession>
<organism evidence="1 2">
    <name type="scientific">Candidatus Thiomargarita nelsonii</name>
    <dbReference type="NCBI Taxonomy" id="1003181"/>
    <lineage>
        <taxon>Bacteria</taxon>
        <taxon>Pseudomonadati</taxon>
        <taxon>Pseudomonadota</taxon>
        <taxon>Gammaproteobacteria</taxon>
        <taxon>Thiotrichales</taxon>
        <taxon>Thiotrichaceae</taxon>
        <taxon>Thiomargarita</taxon>
    </lineage>
</organism>
<gene>
    <name evidence="1" type="ORF">THIOM_001775</name>
</gene>
<dbReference type="AlphaFoldDB" id="A0A176S2U3"/>
<reference evidence="1 2" key="1">
    <citation type="submission" date="2016-05" db="EMBL/GenBank/DDBJ databases">
        <title>Single-cell genome of chain-forming Candidatus Thiomargarita nelsonii and comparison to other large sulfur-oxidizing bacteria.</title>
        <authorList>
            <person name="Winkel M."/>
            <person name="Salman V."/>
            <person name="Woyke T."/>
            <person name="Schulz-Vogt H."/>
            <person name="Richter M."/>
            <person name="Flood B."/>
            <person name="Bailey J."/>
            <person name="Amann R."/>
            <person name="Mussmann M."/>
        </authorList>
    </citation>
    <scope>NUCLEOTIDE SEQUENCE [LARGE SCALE GENOMIC DNA]</scope>
    <source>
        <strain evidence="1 2">THI036</strain>
    </source>
</reference>
<name>A0A176S2U3_9GAMM</name>
<evidence type="ECO:0000313" key="2">
    <source>
        <dbReference type="Proteomes" id="UP000076962"/>
    </source>
</evidence>
<evidence type="ECO:0008006" key="3">
    <source>
        <dbReference type="Google" id="ProtNLM"/>
    </source>
</evidence>
<feature type="non-terminal residue" evidence="1">
    <location>
        <position position="157"/>
    </location>
</feature>
<dbReference type="Gene3D" id="3.40.50.300">
    <property type="entry name" value="P-loop containing nucleotide triphosphate hydrolases"/>
    <property type="match status" value="1"/>
</dbReference>
<dbReference type="Proteomes" id="UP000076962">
    <property type="component" value="Unassembled WGS sequence"/>
</dbReference>